<keyword evidence="2" id="KW-1185">Reference proteome</keyword>
<gene>
    <name evidence="1" type="ORF">BDV40DRAFT_293485</name>
</gene>
<dbReference type="EMBL" id="ML738760">
    <property type="protein sequence ID" value="KAE8156486.1"/>
    <property type="molecule type" value="Genomic_DNA"/>
</dbReference>
<reference evidence="1 2" key="1">
    <citation type="submission" date="2019-04" db="EMBL/GenBank/DDBJ databases">
        <title>Friends and foes A comparative genomics study of 23 Aspergillus species from section Flavi.</title>
        <authorList>
            <consortium name="DOE Joint Genome Institute"/>
            <person name="Kjaerbolling I."/>
            <person name="Vesth T."/>
            <person name="Frisvad J.C."/>
            <person name="Nybo J.L."/>
            <person name="Theobald S."/>
            <person name="Kildgaard S."/>
            <person name="Isbrandt T."/>
            <person name="Kuo A."/>
            <person name="Sato A."/>
            <person name="Lyhne E.K."/>
            <person name="Kogle M.E."/>
            <person name="Wiebenga A."/>
            <person name="Kun R.S."/>
            <person name="Lubbers R.J."/>
            <person name="Makela M.R."/>
            <person name="Barry K."/>
            <person name="Chovatia M."/>
            <person name="Clum A."/>
            <person name="Daum C."/>
            <person name="Haridas S."/>
            <person name="He G."/>
            <person name="LaButti K."/>
            <person name="Lipzen A."/>
            <person name="Mondo S."/>
            <person name="Riley R."/>
            <person name="Salamov A."/>
            <person name="Simmons B.A."/>
            <person name="Magnuson J.K."/>
            <person name="Henrissat B."/>
            <person name="Mortensen U.H."/>
            <person name="Larsen T.O."/>
            <person name="Devries R.P."/>
            <person name="Grigoriev I.V."/>
            <person name="Machida M."/>
            <person name="Baker S.E."/>
            <person name="Andersen M.R."/>
        </authorList>
    </citation>
    <scope>NUCLEOTIDE SEQUENCE [LARGE SCALE GENOMIC DNA]</scope>
    <source>
        <strain evidence="1 2">CBS 117626</strain>
    </source>
</reference>
<evidence type="ECO:0000313" key="2">
    <source>
        <dbReference type="Proteomes" id="UP000326950"/>
    </source>
</evidence>
<proteinExistence type="predicted"/>
<organism evidence="1 2">
    <name type="scientific">Aspergillus tamarii</name>
    <dbReference type="NCBI Taxonomy" id="41984"/>
    <lineage>
        <taxon>Eukaryota</taxon>
        <taxon>Fungi</taxon>
        <taxon>Dikarya</taxon>
        <taxon>Ascomycota</taxon>
        <taxon>Pezizomycotina</taxon>
        <taxon>Eurotiomycetes</taxon>
        <taxon>Eurotiomycetidae</taxon>
        <taxon>Eurotiales</taxon>
        <taxon>Aspergillaceae</taxon>
        <taxon>Aspergillus</taxon>
        <taxon>Aspergillus subgen. Circumdati</taxon>
    </lineage>
</organism>
<dbReference type="AlphaFoldDB" id="A0A5N6UD82"/>
<evidence type="ECO:0000313" key="1">
    <source>
        <dbReference type="EMBL" id="KAE8156486.1"/>
    </source>
</evidence>
<dbReference type="OrthoDB" id="4383258at2759"/>
<name>A0A5N6UD82_ASPTM</name>
<sequence>MDELVDFLPRAQWRQVGQHTSICDDPNLEPILVKYASELPRSLKGFGLQAWKTTGLTRMEKGAYIIPVSIIQGTPRILDGPSLIPGSEPLYCGDETIISGSLYYILASPPGT</sequence>
<dbReference type="Proteomes" id="UP000326950">
    <property type="component" value="Unassembled WGS sequence"/>
</dbReference>
<accession>A0A5N6UD82</accession>
<protein>
    <submittedName>
        <fullName evidence="1">Uncharacterized protein</fullName>
    </submittedName>
</protein>